<feature type="domain" description="Aerobactin siderophore biosynthesis IucA/IucC-like C-terminal" evidence="4">
    <location>
        <begin position="405"/>
        <end position="575"/>
    </location>
</feature>
<dbReference type="OrthoDB" id="495728at2"/>
<dbReference type="Gene3D" id="3.30.310.280">
    <property type="match status" value="1"/>
</dbReference>
<keyword evidence="6" id="KW-1185">Reference proteome</keyword>
<evidence type="ECO:0000259" key="4">
    <source>
        <dbReference type="Pfam" id="PF06276"/>
    </source>
</evidence>
<dbReference type="EMBL" id="CP035485">
    <property type="protein sequence ID" value="QDI92528.1"/>
    <property type="molecule type" value="Genomic_DNA"/>
</dbReference>
<reference evidence="6" key="1">
    <citation type="submission" date="2019-01" db="EMBL/GenBank/DDBJ databases">
        <title>Genomic analysis of Salicibibacter sp. NKC3-5.</title>
        <authorList>
            <person name="Oh Y.J."/>
        </authorList>
    </citation>
    <scope>NUCLEOTIDE SEQUENCE [LARGE SCALE GENOMIC DNA]</scope>
    <source>
        <strain evidence="6">NKC3-5</strain>
    </source>
</reference>
<dbReference type="InterPro" id="IPR007310">
    <property type="entry name" value="Aerobactin_biosyn_IucA/IucC_N"/>
</dbReference>
<proteinExistence type="inferred from homology"/>
<dbReference type="PANTHER" id="PTHR34384">
    <property type="entry name" value="L-2,3-DIAMINOPROPANOATE--CITRATE LIGASE"/>
    <property type="match status" value="1"/>
</dbReference>
<protein>
    <submittedName>
        <fullName evidence="5">IucA/IucC family siderophore biosynthesis protein</fullName>
    </submittedName>
</protein>
<dbReference type="PANTHER" id="PTHR34384:SF6">
    <property type="entry name" value="STAPHYLOFERRIN B SYNTHASE"/>
    <property type="match status" value="1"/>
</dbReference>
<dbReference type="InterPro" id="IPR037455">
    <property type="entry name" value="LucA/IucC-like"/>
</dbReference>
<evidence type="ECO:0000256" key="2">
    <source>
        <dbReference type="ARBA" id="ARBA00007832"/>
    </source>
</evidence>
<dbReference type="Gene3D" id="1.10.510.40">
    <property type="match status" value="1"/>
</dbReference>
<dbReference type="GO" id="GO:0019290">
    <property type="term" value="P:siderophore biosynthetic process"/>
    <property type="evidence" value="ECO:0007669"/>
    <property type="project" value="InterPro"/>
</dbReference>
<dbReference type="InterPro" id="IPR022770">
    <property type="entry name" value="IucA/IucC-like_C"/>
</dbReference>
<dbReference type="Gene3D" id="6.10.250.3370">
    <property type="match status" value="1"/>
</dbReference>
<dbReference type="GO" id="GO:0016881">
    <property type="term" value="F:acid-amino acid ligase activity"/>
    <property type="evidence" value="ECO:0007669"/>
    <property type="project" value="UniProtKB-ARBA"/>
</dbReference>
<evidence type="ECO:0000313" key="6">
    <source>
        <dbReference type="Proteomes" id="UP000319756"/>
    </source>
</evidence>
<organism evidence="5 6">
    <name type="scientific">Salicibibacter halophilus</name>
    <dbReference type="NCBI Taxonomy" id="2502791"/>
    <lineage>
        <taxon>Bacteria</taxon>
        <taxon>Bacillati</taxon>
        <taxon>Bacillota</taxon>
        <taxon>Bacilli</taxon>
        <taxon>Bacillales</taxon>
        <taxon>Bacillaceae</taxon>
        <taxon>Salicibibacter</taxon>
    </lineage>
</organism>
<dbReference type="RefSeq" id="WP_142091032.1">
    <property type="nucleotide sequence ID" value="NZ_CP035485.1"/>
</dbReference>
<dbReference type="AlphaFoldDB" id="A0A514LKZ1"/>
<comment type="similarity">
    <text evidence="2">Belongs to the IucA/IucC family.</text>
</comment>
<evidence type="ECO:0000259" key="3">
    <source>
        <dbReference type="Pfam" id="PF04183"/>
    </source>
</evidence>
<comment type="pathway">
    <text evidence="1">Siderophore biosynthesis.</text>
</comment>
<accession>A0A514LKZ1</accession>
<name>A0A514LKZ1_9BACI</name>
<dbReference type="KEGG" id="sale:EPH95_16130"/>
<evidence type="ECO:0000313" key="5">
    <source>
        <dbReference type="EMBL" id="QDI92528.1"/>
    </source>
</evidence>
<evidence type="ECO:0000256" key="1">
    <source>
        <dbReference type="ARBA" id="ARBA00004924"/>
    </source>
</evidence>
<dbReference type="Pfam" id="PF06276">
    <property type="entry name" value="FhuF"/>
    <property type="match status" value="1"/>
</dbReference>
<gene>
    <name evidence="5" type="ORF">EPH95_16130</name>
</gene>
<dbReference type="Proteomes" id="UP000319756">
    <property type="component" value="Chromosome"/>
</dbReference>
<dbReference type="Pfam" id="PF04183">
    <property type="entry name" value="IucA_IucC"/>
    <property type="match status" value="1"/>
</dbReference>
<sequence length="592" mass="68967">MLKNISDASTANPSPLEEVKHRIMRQTMEAFLFEGILEVEGKGNFWNIYGRTKTGHVVSYTFEAEQKWSFNRVKVIPYSIKRETSLCTDLFLFLEEIVQHNIKGVQVHSFIQEVLETFSKDYEAKQQQREPFSFHEITYEELESELIEGHPYHPSYKSRMGFSLVDNATYGPEFNVELSMYWLAVDASQLTIAQSTEGEMENVIDEHLSFEEKERFYNVLREKEKANESMVWLPVHPWQWEHHLQNVLIELLAEGKVIFLGCSTPKYRAQQPIRTLAHRNNAQAPYIKLPLSITNTSSSRILASHTIQNAPKISNWLHAIVENDDFLRGQSFALLREIAGVSYHDDGTSKLESDRLYGTLGVIYRENISNYVSEAETAIPLNAVTHIQKNKVPFIQPVIDEYGAEAWCEALITTIIPPLIHLMQVHGIAIEAHAQNIILVLEKGWPQRIIVKDLHDGVRFVPSELLEPERMPFLRSESEAHRAVNRYSFIKAETNAEVRDYLYDALFFICMAELAFFFERYSISEKQFWQVCERVIRHYQREFPEYQERFEQFDLFAGDIRIEEMTKRRLYGDGELHFRVASNPLREIRGSR</sequence>
<feature type="domain" description="Aerobactin siderophore biosynthesis IucA/IucC N-terminal" evidence="3">
    <location>
        <begin position="139"/>
        <end position="386"/>
    </location>
</feature>